<dbReference type="PROSITE" id="PS50930">
    <property type="entry name" value="HTH_LYTTR"/>
    <property type="match status" value="1"/>
</dbReference>
<dbReference type="Gene3D" id="2.40.50.1020">
    <property type="entry name" value="LytTr DNA-binding domain"/>
    <property type="match status" value="1"/>
</dbReference>
<evidence type="ECO:0000313" key="5">
    <source>
        <dbReference type="EMBL" id="MDN5201263.1"/>
    </source>
</evidence>
<evidence type="ECO:0000259" key="3">
    <source>
        <dbReference type="PROSITE" id="PS50110"/>
    </source>
</evidence>
<evidence type="ECO:0000256" key="2">
    <source>
        <dbReference type="PROSITE-ProRule" id="PRU00169"/>
    </source>
</evidence>
<dbReference type="SMART" id="SM00850">
    <property type="entry name" value="LytTR"/>
    <property type="match status" value="1"/>
</dbReference>
<name>A0ABT8KM01_9BACT</name>
<dbReference type="SUPFAM" id="SSF52172">
    <property type="entry name" value="CheY-like"/>
    <property type="match status" value="1"/>
</dbReference>
<dbReference type="Pfam" id="PF00072">
    <property type="entry name" value="Response_reg"/>
    <property type="match status" value="1"/>
</dbReference>
<dbReference type="Pfam" id="PF04397">
    <property type="entry name" value="LytTR"/>
    <property type="match status" value="1"/>
</dbReference>
<dbReference type="InterPro" id="IPR050595">
    <property type="entry name" value="Bact_response_regulator"/>
</dbReference>
<dbReference type="PANTHER" id="PTHR44591">
    <property type="entry name" value="STRESS RESPONSE REGULATOR PROTEIN 1"/>
    <property type="match status" value="1"/>
</dbReference>
<proteinExistence type="predicted"/>
<feature type="modified residue" description="4-aspartylphosphate" evidence="2">
    <location>
        <position position="57"/>
    </location>
</feature>
<feature type="domain" description="Response regulatory" evidence="3">
    <location>
        <begin position="7"/>
        <end position="122"/>
    </location>
</feature>
<dbReference type="SMART" id="SM00448">
    <property type="entry name" value="REC"/>
    <property type="match status" value="1"/>
</dbReference>
<dbReference type="InterPro" id="IPR001789">
    <property type="entry name" value="Sig_transdc_resp-reg_receiver"/>
</dbReference>
<keyword evidence="6" id="KW-1185">Reference proteome</keyword>
<accession>A0ABT8KM01</accession>
<dbReference type="RefSeq" id="WP_346751289.1">
    <property type="nucleotide sequence ID" value="NZ_JAUJEA010000002.1"/>
</dbReference>
<sequence length="246" mass="27981">MQNKDFQIAIVEDDSFVSLDLVDRLESLGFSNLKVFDSGEGLLKVIKSLKPKIVLMDIELSGDLDGIETVSKIRKINSIPVIYLTDHVDDNTFQRALETSPSAFLHKPFIDKQIAQNIEIAISQENEDFSHEQSSMLVLDGLFAYESQGRYQKVPLTEIRFMKAERAYCQIALADESLTVSRSMKTVLKVLSKSEFKDRFIQVHRSYVVNKDHISGFNARTLLIDNQSIPTTDHYIPDLKALFFTV</sequence>
<dbReference type="InterPro" id="IPR011006">
    <property type="entry name" value="CheY-like_superfamily"/>
</dbReference>
<protein>
    <submittedName>
        <fullName evidence="5">Response regulator</fullName>
    </submittedName>
</protein>
<keyword evidence="1 2" id="KW-0597">Phosphoprotein</keyword>
<gene>
    <name evidence="5" type="ORF">QQ008_07820</name>
</gene>
<evidence type="ECO:0000259" key="4">
    <source>
        <dbReference type="PROSITE" id="PS50930"/>
    </source>
</evidence>
<evidence type="ECO:0000313" key="6">
    <source>
        <dbReference type="Proteomes" id="UP001172082"/>
    </source>
</evidence>
<organism evidence="5 6">
    <name type="scientific">Splendidivirga corallicola</name>
    <dbReference type="NCBI Taxonomy" id="3051826"/>
    <lineage>
        <taxon>Bacteria</taxon>
        <taxon>Pseudomonadati</taxon>
        <taxon>Bacteroidota</taxon>
        <taxon>Cytophagia</taxon>
        <taxon>Cytophagales</taxon>
        <taxon>Splendidivirgaceae</taxon>
        <taxon>Splendidivirga</taxon>
    </lineage>
</organism>
<dbReference type="Gene3D" id="3.40.50.2300">
    <property type="match status" value="1"/>
</dbReference>
<dbReference type="InterPro" id="IPR007492">
    <property type="entry name" value="LytTR_DNA-bd_dom"/>
</dbReference>
<dbReference type="PROSITE" id="PS50110">
    <property type="entry name" value="RESPONSE_REGULATORY"/>
    <property type="match status" value="1"/>
</dbReference>
<reference evidence="5" key="1">
    <citation type="submission" date="2023-06" db="EMBL/GenBank/DDBJ databases">
        <title>Genomic of Parafulvivirga corallium.</title>
        <authorList>
            <person name="Wang G."/>
        </authorList>
    </citation>
    <scope>NUCLEOTIDE SEQUENCE</scope>
    <source>
        <strain evidence="5">BMA10</strain>
    </source>
</reference>
<dbReference type="PANTHER" id="PTHR44591:SF3">
    <property type="entry name" value="RESPONSE REGULATORY DOMAIN-CONTAINING PROTEIN"/>
    <property type="match status" value="1"/>
</dbReference>
<evidence type="ECO:0000256" key="1">
    <source>
        <dbReference type="ARBA" id="ARBA00022553"/>
    </source>
</evidence>
<dbReference type="CDD" id="cd17534">
    <property type="entry name" value="REC_DC-like"/>
    <property type="match status" value="1"/>
</dbReference>
<feature type="domain" description="HTH LytTR-type" evidence="4">
    <location>
        <begin position="143"/>
        <end position="245"/>
    </location>
</feature>
<comment type="caution">
    <text evidence="5">The sequence shown here is derived from an EMBL/GenBank/DDBJ whole genome shotgun (WGS) entry which is preliminary data.</text>
</comment>
<dbReference type="Proteomes" id="UP001172082">
    <property type="component" value="Unassembled WGS sequence"/>
</dbReference>
<dbReference type="EMBL" id="JAUJEA010000002">
    <property type="protein sequence ID" value="MDN5201263.1"/>
    <property type="molecule type" value="Genomic_DNA"/>
</dbReference>